<gene>
    <name evidence="1" type="ORF">CXB42_08280</name>
</gene>
<protein>
    <submittedName>
        <fullName evidence="1">Uncharacterized protein</fullName>
    </submittedName>
</protein>
<evidence type="ECO:0000313" key="1">
    <source>
        <dbReference type="EMBL" id="POQ05151.1"/>
    </source>
</evidence>
<name>A0AAE5VVK4_PSESY</name>
<comment type="caution">
    <text evidence="1">The sequence shown here is derived from an EMBL/GenBank/DDBJ whole genome shotgun (WGS) entry which is preliminary data.</text>
</comment>
<dbReference type="Proteomes" id="UP000237295">
    <property type="component" value="Unassembled WGS sequence"/>
</dbReference>
<dbReference type="EMBL" id="NBAQ01000003">
    <property type="protein sequence ID" value="POQ05151.1"/>
    <property type="molecule type" value="Genomic_DNA"/>
</dbReference>
<organism evidence="1 2">
    <name type="scientific">Pseudomonas syringae pv. syringae</name>
    <dbReference type="NCBI Taxonomy" id="321"/>
    <lineage>
        <taxon>Bacteria</taxon>
        <taxon>Pseudomonadati</taxon>
        <taxon>Pseudomonadota</taxon>
        <taxon>Gammaproteobacteria</taxon>
        <taxon>Pseudomonadales</taxon>
        <taxon>Pseudomonadaceae</taxon>
        <taxon>Pseudomonas</taxon>
        <taxon>Pseudomonas syringae</taxon>
    </lineage>
</organism>
<accession>A0AAE5VVK4</accession>
<proteinExistence type="predicted"/>
<dbReference type="AlphaFoldDB" id="A0AAE5VVK4"/>
<reference evidence="1 2" key="1">
    <citation type="submission" date="2017-03" db="EMBL/GenBank/DDBJ databases">
        <authorList>
            <person name="Hulin M.T."/>
        </authorList>
    </citation>
    <scope>NUCLEOTIDE SEQUENCE [LARGE SCALE GENOMIC DNA]</scope>
    <source>
        <strain evidence="1 2">5264</strain>
    </source>
</reference>
<sequence length="64" mass="6854">MLRNFLGAAFRQGLVPVGPMHGLAQTPGFAAPNQWVLVLALPRYGIATSIFSAVAELDEAMTRL</sequence>
<evidence type="ECO:0000313" key="2">
    <source>
        <dbReference type="Proteomes" id="UP000237295"/>
    </source>
</evidence>